<dbReference type="PANTHER" id="PTHR19306:SF6">
    <property type="entry name" value="STRUCTURAL MAINTENANCE OF CHROMOSOMES PROTEIN 6"/>
    <property type="match status" value="1"/>
</dbReference>
<keyword evidence="6" id="KW-0227">DNA damage</keyword>
<name>A0AA89BXZ2_PINIB</name>
<dbReference type="Gene3D" id="3.40.50.300">
    <property type="entry name" value="P-loop containing nucleotide triphosphate hydrolases"/>
    <property type="match status" value="2"/>
</dbReference>
<evidence type="ECO:0000313" key="14">
    <source>
        <dbReference type="EMBL" id="KAK3091708.1"/>
    </source>
</evidence>
<keyword evidence="10" id="KW-0234">DNA repair</keyword>
<dbReference type="InterPro" id="IPR038729">
    <property type="entry name" value="Rad50/SbcC_AAA"/>
</dbReference>
<proteinExistence type="inferred from homology"/>
<keyword evidence="8 12" id="KW-0175">Coiled coil</keyword>
<dbReference type="PANTHER" id="PTHR19306">
    <property type="entry name" value="STRUCTURAL MAINTENANCE OF CHROMOSOMES 5,6 SMC5, SMC6"/>
    <property type="match status" value="1"/>
</dbReference>
<keyword evidence="5" id="KW-0547">Nucleotide-binding</keyword>
<comment type="caution">
    <text evidence="14">The sequence shown here is derived from an EMBL/GenBank/DDBJ whole genome shotgun (WGS) entry which is preliminary data.</text>
</comment>
<evidence type="ECO:0000256" key="4">
    <source>
        <dbReference type="ARBA" id="ARBA00022454"/>
    </source>
</evidence>
<dbReference type="InterPro" id="IPR027417">
    <property type="entry name" value="P-loop_NTPase"/>
</dbReference>
<dbReference type="AlphaFoldDB" id="A0AA89BXZ2"/>
<evidence type="ECO:0000256" key="5">
    <source>
        <dbReference type="ARBA" id="ARBA00022741"/>
    </source>
</evidence>
<evidence type="ECO:0000256" key="11">
    <source>
        <dbReference type="ARBA" id="ARBA00023242"/>
    </source>
</evidence>
<dbReference type="GO" id="GO:0005634">
    <property type="term" value="C:nucleus"/>
    <property type="evidence" value="ECO:0007669"/>
    <property type="project" value="UniProtKB-SubCell"/>
</dbReference>
<dbReference type="Proteomes" id="UP001186944">
    <property type="component" value="Unassembled WGS sequence"/>
</dbReference>
<gene>
    <name evidence="14" type="ORF">FSP39_022054</name>
</gene>
<comment type="subcellular location">
    <subcellularLocation>
        <location evidence="2">Chromosome</location>
    </subcellularLocation>
    <subcellularLocation>
        <location evidence="1">Nucleus</location>
    </subcellularLocation>
</comment>
<keyword evidence="11" id="KW-0539">Nucleus</keyword>
<dbReference type="GO" id="GO:0003684">
    <property type="term" value="F:damaged DNA binding"/>
    <property type="evidence" value="ECO:0007669"/>
    <property type="project" value="TreeGrafter"/>
</dbReference>
<evidence type="ECO:0000256" key="1">
    <source>
        <dbReference type="ARBA" id="ARBA00004123"/>
    </source>
</evidence>
<dbReference type="GO" id="GO:0016887">
    <property type="term" value="F:ATP hydrolysis activity"/>
    <property type="evidence" value="ECO:0007669"/>
    <property type="project" value="InterPro"/>
</dbReference>
<evidence type="ECO:0000259" key="13">
    <source>
        <dbReference type="Pfam" id="PF13476"/>
    </source>
</evidence>
<evidence type="ECO:0000256" key="3">
    <source>
        <dbReference type="ARBA" id="ARBA00006793"/>
    </source>
</evidence>
<feature type="coiled-coil region" evidence="12">
    <location>
        <begin position="305"/>
        <end position="381"/>
    </location>
</feature>
<reference evidence="14" key="1">
    <citation type="submission" date="2019-08" db="EMBL/GenBank/DDBJ databases">
        <title>The improved chromosome-level genome for the pearl oyster Pinctada fucata martensii using PacBio sequencing and Hi-C.</title>
        <authorList>
            <person name="Zheng Z."/>
        </authorList>
    </citation>
    <scope>NUCLEOTIDE SEQUENCE</scope>
    <source>
        <strain evidence="14">ZZ-2019</strain>
        <tissue evidence="14">Adductor muscle</tissue>
    </source>
</reference>
<accession>A0AA89BXZ2</accession>
<feature type="domain" description="Rad50/SbcC-type AAA" evidence="13">
    <location>
        <begin position="38"/>
        <end position="264"/>
    </location>
</feature>
<evidence type="ECO:0000256" key="9">
    <source>
        <dbReference type="ARBA" id="ARBA00023172"/>
    </source>
</evidence>
<dbReference type="EMBL" id="VSWD01000010">
    <property type="protein sequence ID" value="KAK3091708.1"/>
    <property type="molecule type" value="Genomic_DNA"/>
</dbReference>
<organism evidence="14 15">
    <name type="scientific">Pinctada imbricata</name>
    <name type="common">Atlantic pearl-oyster</name>
    <name type="synonym">Pinctada martensii</name>
    <dbReference type="NCBI Taxonomy" id="66713"/>
    <lineage>
        <taxon>Eukaryota</taxon>
        <taxon>Metazoa</taxon>
        <taxon>Spiralia</taxon>
        <taxon>Lophotrochozoa</taxon>
        <taxon>Mollusca</taxon>
        <taxon>Bivalvia</taxon>
        <taxon>Autobranchia</taxon>
        <taxon>Pteriomorphia</taxon>
        <taxon>Pterioida</taxon>
        <taxon>Pterioidea</taxon>
        <taxon>Pteriidae</taxon>
        <taxon>Pinctada</taxon>
    </lineage>
</organism>
<feature type="coiled-coil region" evidence="12">
    <location>
        <begin position="644"/>
        <end position="741"/>
    </location>
</feature>
<dbReference type="Gene3D" id="1.10.287.1490">
    <property type="match status" value="2"/>
</dbReference>
<evidence type="ECO:0000256" key="7">
    <source>
        <dbReference type="ARBA" id="ARBA00022840"/>
    </source>
</evidence>
<dbReference type="GO" id="GO:0000724">
    <property type="term" value="P:double-strand break repair via homologous recombination"/>
    <property type="evidence" value="ECO:0007669"/>
    <property type="project" value="TreeGrafter"/>
</dbReference>
<keyword evidence="9" id="KW-0233">DNA recombination</keyword>
<dbReference type="SUPFAM" id="SSF52540">
    <property type="entry name" value="P-loop containing nucleoside triphosphate hydrolases"/>
    <property type="match status" value="2"/>
</dbReference>
<evidence type="ECO:0000256" key="6">
    <source>
        <dbReference type="ARBA" id="ARBA00022763"/>
    </source>
</evidence>
<comment type="similarity">
    <text evidence="3">Belongs to the SMC family. SMC6 subfamily.</text>
</comment>
<dbReference type="GO" id="GO:0035861">
    <property type="term" value="C:site of double-strand break"/>
    <property type="evidence" value="ECO:0007669"/>
    <property type="project" value="TreeGrafter"/>
</dbReference>
<evidence type="ECO:0000313" key="15">
    <source>
        <dbReference type="Proteomes" id="UP001186944"/>
    </source>
</evidence>
<keyword evidence="4" id="KW-0158">Chromosome</keyword>
<evidence type="ECO:0000256" key="8">
    <source>
        <dbReference type="ARBA" id="ARBA00023054"/>
    </source>
</evidence>
<dbReference type="GO" id="GO:0030915">
    <property type="term" value="C:Smc5-Smc6 complex"/>
    <property type="evidence" value="ECO:0007669"/>
    <property type="project" value="TreeGrafter"/>
</dbReference>
<feature type="coiled-coil region" evidence="12">
    <location>
        <begin position="784"/>
        <end position="832"/>
    </location>
</feature>
<sequence length="1131" mass="130887">MSKRKHPEDEDVDDDSMDLSQAELGNEKKEAEIGIVEKVSLKNFMCHSRLDVKLGGHVNFIIGRNGSGKSAIVTALVVGLGGKASACGRGNAVKSLIKTGKQTAEVEIVLRNRGPDAFKHSEYGDAIIVNRKFTADGGSHYKIKSKTGRVVTTKREELTNITDQFNIQVDNPVSILNQDTSRNFLNSKSSNDKYKFFLKATQLEQMKLDYSRANEQKEVTKVMIEKKKESLPTLATEVLKLEQQFKSLTAVNDLKAKMKKLKEEMAWAFVIAKERALVPMQKEHKYEEDRLPAFKKKVDESKAKVDDCVKRHKAIQEELKRTSEEVNVLRPQFDEAKKDLNEKKKNARSAQIESRKIENQLRKLTQEREDIKAKIKDLQKTAQTDFNSEKKKREANIRSLEQFMEANEAQKQTTEHDMEKFRGAVTKLKNDEYRLNAELQSLRSREEKTKKQLNAIQAARNDKIKRFGAHIPTLLQHIEEQHRKGRFTQKPIGPLGACIQLRDPEWALGVECCLGNLMHSFCCHNHKDERVLEGIFDKVCQSNKRPSIIVSGFKRPQTDRFNTVFETLEISNPVVANCLIDQRGIESILLIPEGRDAREFMDPDNSGGPPRGCNEAFTMRGDQVFSSPSLRFYSSNQDRSRFLSANVEEEISRLQEDLSTTRSEIQKLDRDRRQFNDEINKNKREEKRAETQLMKINEKIRELKNEIYELKSIEDPVPVDVSTLEEEVDNLTEQISKIEILHGEKSAKYSEVENIMKESDKRFKDVEQAMRQKAEVGEPLKDDLGRVQLEIEQAKSHKKHYEQTLKEQEKKVGELKKKMENYGKEIESDTEKAKKIKPDRINTRRSVQNLESEICQIEKQIKTEEKSRGDPEEITRKYHDQKEAYLGIQREVGQCNTFLSKLNESLITRLKNWRKMRASKAFQIKINFINFLAIQKERWSGKIEISHCKKSLDIHHLQRVMVHRQQQYSELRRLIAMRAKYFFIVLLANRNYTGKMKFNHLKETLEMSVQPHVTQEEGAKDLRSLSGGERSFSTVCFILSLWDAMEAPFRCLDEFDVFMDMVNRRISMDMMLKVAENQPQRQFIFLTPQNMSQLGIHTASLNIFRMPDPDRGSGVLPFRRSTNQSQDEEDE</sequence>
<dbReference type="Pfam" id="PF13476">
    <property type="entry name" value="AAA_23"/>
    <property type="match status" value="1"/>
</dbReference>
<protein>
    <recommendedName>
        <fullName evidence="13">Rad50/SbcC-type AAA domain-containing protein</fullName>
    </recommendedName>
</protein>
<evidence type="ECO:0000256" key="10">
    <source>
        <dbReference type="ARBA" id="ARBA00023204"/>
    </source>
</evidence>
<evidence type="ECO:0000256" key="2">
    <source>
        <dbReference type="ARBA" id="ARBA00004286"/>
    </source>
</evidence>
<dbReference type="GO" id="GO:0003697">
    <property type="term" value="F:single-stranded DNA binding"/>
    <property type="evidence" value="ECO:0007669"/>
    <property type="project" value="TreeGrafter"/>
</dbReference>
<keyword evidence="7" id="KW-0067">ATP-binding</keyword>
<keyword evidence="15" id="KW-1185">Reference proteome</keyword>
<dbReference type="GO" id="GO:0005524">
    <property type="term" value="F:ATP binding"/>
    <property type="evidence" value="ECO:0007669"/>
    <property type="project" value="UniProtKB-KW"/>
</dbReference>
<evidence type="ECO:0000256" key="12">
    <source>
        <dbReference type="SAM" id="Coils"/>
    </source>
</evidence>